<evidence type="ECO:0000259" key="12">
    <source>
        <dbReference type="Pfam" id="PF18075"/>
    </source>
</evidence>
<evidence type="ECO:0000256" key="6">
    <source>
        <dbReference type="ARBA" id="ARBA00022692"/>
    </source>
</evidence>
<dbReference type="InterPro" id="IPR003838">
    <property type="entry name" value="ABC3_permease_C"/>
</dbReference>
<evidence type="ECO:0000259" key="11">
    <source>
        <dbReference type="Pfam" id="PF02687"/>
    </source>
</evidence>
<organism evidence="13 14">
    <name type="scientific">Alistipes communis</name>
    <dbReference type="NCBI Taxonomy" id="2585118"/>
    <lineage>
        <taxon>Bacteria</taxon>
        <taxon>Pseudomonadati</taxon>
        <taxon>Bacteroidota</taxon>
        <taxon>Bacteroidia</taxon>
        <taxon>Bacteroidales</taxon>
        <taxon>Rikenellaceae</taxon>
        <taxon>Alistipes</taxon>
    </lineage>
</organism>
<keyword evidence="9 10" id="KW-0131">Cell cycle</keyword>
<dbReference type="InterPro" id="IPR040690">
    <property type="entry name" value="FtsX_ECD"/>
</dbReference>
<feature type="domain" description="FtsX extracellular" evidence="12">
    <location>
        <begin position="50"/>
        <end position="144"/>
    </location>
</feature>
<dbReference type="GO" id="GO:0005886">
    <property type="term" value="C:plasma membrane"/>
    <property type="evidence" value="ECO:0007669"/>
    <property type="project" value="UniProtKB-SubCell"/>
</dbReference>
<dbReference type="STRING" id="1118061.GCA_000311925_01400"/>
<reference evidence="14" key="1">
    <citation type="submission" date="2019-06" db="EMBL/GenBank/DDBJ databases">
        <title>Alistipes onderdonkii subsp. vulgaris subsp. nov., Alistipes dispar sp. nov. and Alistipes communis sp. nov., isolated from human faeces, and creation of Alistipes onderdonkii subsp. onderdonkii subsp. nov.</title>
        <authorList>
            <person name="Sakamoto M."/>
            <person name="Ikeyama N."/>
            <person name="Ogata Y."/>
            <person name="Suda W."/>
            <person name="Iino T."/>
            <person name="Hattori M."/>
            <person name="Ohkuma M."/>
        </authorList>
    </citation>
    <scope>NUCLEOTIDE SEQUENCE [LARGE SCALE GENOMIC DNA]</scope>
    <source>
        <strain evidence="14">5CBH24</strain>
    </source>
</reference>
<dbReference type="RefSeq" id="WP_019130614.1">
    <property type="nucleotide sequence ID" value="NZ_AP019735.1"/>
</dbReference>
<sequence length="293" mass="32165">MKDNKRLKRRVRNSYIVSTVSMALVLFLLGSVGYLMTAALRVARTLQESVTVTVELADGVDSLRRGEIERRLRGDEMVRDIEFVSKQTKIGDAEFRHMFENEIEEVLGENPLNDSFEVHLSAESADSVRLDAFMAKAGGMRGVERATCPLPMIRRMHATVNKIQLVLAVFAAALLAISLILLSNTIRLSIYSKRYLINTMKLVGATKWFIMRPFLASSVWQGLAAGAGASALFGVALYGLSAALPELTTLAAMTKAMIIVGSMMAGGVALALLFTAVSVNRFVDMRSDKIHLY</sequence>
<evidence type="ECO:0000256" key="8">
    <source>
        <dbReference type="ARBA" id="ARBA00023136"/>
    </source>
</evidence>
<comment type="subcellular location">
    <subcellularLocation>
        <location evidence="1">Cell membrane</location>
        <topology evidence="1">Multi-pass membrane protein</topology>
    </subcellularLocation>
</comment>
<proteinExistence type="inferred from homology"/>
<gene>
    <name evidence="13" type="ORF">A5CBH24_12550</name>
</gene>
<dbReference type="InterPro" id="IPR004513">
    <property type="entry name" value="FtsX"/>
</dbReference>
<dbReference type="GO" id="GO:0051301">
    <property type="term" value="P:cell division"/>
    <property type="evidence" value="ECO:0007669"/>
    <property type="project" value="UniProtKB-KW"/>
</dbReference>
<accession>A0A4Y1WSV0</accession>
<accession>A0A4Y1XRV1</accession>
<dbReference type="Proteomes" id="UP000318946">
    <property type="component" value="Chromosome"/>
</dbReference>
<dbReference type="PANTHER" id="PTHR47755">
    <property type="entry name" value="CELL DIVISION PROTEIN FTSX"/>
    <property type="match status" value="1"/>
</dbReference>
<feature type="domain" description="ABC3 transporter permease C-terminal" evidence="11">
    <location>
        <begin position="169"/>
        <end position="282"/>
    </location>
</feature>
<dbReference type="OrthoDB" id="9813411at2"/>
<protein>
    <recommendedName>
        <fullName evidence="3 10">Cell division protein FtsX</fullName>
    </recommendedName>
</protein>
<evidence type="ECO:0000256" key="1">
    <source>
        <dbReference type="ARBA" id="ARBA00004651"/>
    </source>
</evidence>
<comment type="similarity">
    <text evidence="2 10">Belongs to the ABC-4 integral membrane protein family. FtsX subfamily.</text>
</comment>
<evidence type="ECO:0000256" key="4">
    <source>
        <dbReference type="ARBA" id="ARBA00022475"/>
    </source>
</evidence>
<dbReference type="Pfam" id="PF02687">
    <property type="entry name" value="FtsX"/>
    <property type="match status" value="1"/>
</dbReference>
<evidence type="ECO:0000256" key="10">
    <source>
        <dbReference type="PIRNR" id="PIRNR003097"/>
    </source>
</evidence>
<dbReference type="AlphaFoldDB" id="A0A3D3YJM1"/>
<dbReference type="PANTHER" id="PTHR47755:SF1">
    <property type="entry name" value="CELL DIVISION PROTEIN FTSX"/>
    <property type="match status" value="1"/>
</dbReference>
<dbReference type="KEGG" id="acou:A5CBH24_12550"/>
<keyword evidence="5 10" id="KW-0132">Cell division</keyword>
<keyword evidence="7" id="KW-1133">Transmembrane helix</keyword>
<evidence type="ECO:0000313" key="14">
    <source>
        <dbReference type="Proteomes" id="UP000318946"/>
    </source>
</evidence>
<evidence type="ECO:0000256" key="3">
    <source>
        <dbReference type="ARBA" id="ARBA00021907"/>
    </source>
</evidence>
<accession>A0A3D3YJM1</accession>
<keyword evidence="8 10" id="KW-0472">Membrane</keyword>
<keyword evidence="14" id="KW-1185">Reference proteome</keyword>
<evidence type="ECO:0000256" key="9">
    <source>
        <dbReference type="ARBA" id="ARBA00023306"/>
    </source>
</evidence>
<evidence type="ECO:0000256" key="7">
    <source>
        <dbReference type="ARBA" id="ARBA00022989"/>
    </source>
</evidence>
<dbReference type="PIRSF" id="PIRSF003097">
    <property type="entry name" value="FtsX"/>
    <property type="match status" value="1"/>
</dbReference>
<keyword evidence="4 10" id="KW-1003">Cell membrane</keyword>
<dbReference type="Gene3D" id="3.30.70.3040">
    <property type="match status" value="1"/>
</dbReference>
<evidence type="ECO:0000256" key="5">
    <source>
        <dbReference type="ARBA" id="ARBA00022618"/>
    </source>
</evidence>
<evidence type="ECO:0000256" key="2">
    <source>
        <dbReference type="ARBA" id="ARBA00007379"/>
    </source>
</evidence>
<dbReference type="EMBL" id="AP019735">
    <property type="protein sequence ID" value="BBL03942.1"/>
    <property type="molecule type" value="Genomic_DNA"/>
</dbReference>
<keyword evidence="6" id="KW-0812">Transmembrane</keyword>
<dbReference type="GeneID" id="78341973"/>
<evidence type="ECO:0000313" key="13">
    <source>
        <dbReference type="EMBL" id="BBL03942.1"/>
    </source>
</evidence>
<name>A0A3D3YJM1_9BACT</name>
<dbReference type="Pfam" id="PF18075">
    <property type="entry name" value="FtsX_ECD"/>
    <property type="match status" value="1"/>
</dbReference>